<feature type="transmembrane region" description="Helical" evidence="6">
    <location>
        <begin position="141"/>
        <end position="164"/>
    </location>
</feature>
<keyword evidence="5 6" id="KW-0472">Membrane</keyword>
<dbReference type="PANTHER" id="PTHR42723">
    <property type="entry name" value="CHLOROPHYLL SYNTHASE"/>
    <property type="match status" value="1"/>
</dbReference>
<sequence length="305" mass="34498">MIAFLNLIRVKNLLFIVLVQVLIKITLFDQLEYSTALSYFDFAILTFATVCIAAGGYIINDIYDVAIDCVNKPLKVIVGNKISQNTAHYIYLVVTSVGVLAGFYLSNLIERQFLAGLFIILAALLYLYASFIKKILLAGNLLVALLVAMSIIILGLFDLFPVINTENREVFTNAFTLILAYALFAFLLTLLREIVKDLEDINGDKNGERKTIPIVLGRKRTGILLFFMCVIIVFSVLFYMYQELYRFPYAMLYFLFLIIGPLLYFCIKILSTNTKTGYAKLASIPKLVMLFGILSLLLYHFGIIQ</sequence>
<comment type="caution">
    <text evidence="7">The sequence shown here is derived from an EMBL/GenBank/DDBJ whole genome shotgun (WGS) entry which is preliminary data.</text>
</comment>
<evidence type="ECO:0000256" key="3">
    <source>
        <dbReference type="ARBA" id="ARBA00022692"/>
    </source>
</evidence>
<protein>
    <submittedName>
        <fullName evidence="7">Prenyltransferase</fullName>
    </submittedName>
</protein>
<feature type="transmembrane region" description="Helical" evidence="6">
    <location>
        <begin position="12"/>
        <end position="31"/>
    </location>
</feature>
<dbReference type="Gene3D" id="1.10.357.140">
    <property type="entry name" value="UbiA prenyltransferase"/>
    <property type="match status" value="1"/>
</dbReference>
<evidence type="ECO:0000313" key="8">
    <source>
        <dbReference type="Proteomes" id="UP000652231"/>
    </source>
</evidence>
<keyword evidence="3 6" id="KW-0812">Transmembrane</keyword>
<feature type="transmembrane region" description="Helical" evidence="6">
    <location>
        <begin position="170"/>
        <end position="191"/>
    </location>
</feature>
<feature type="transmembrane region" description="Helical" evidence="6">
    <location>
        <begin position="287"/>
        <end position="304"/>
    </location>
</feature>
<dbReference type="InterPro" id="IPR044878">
    <property type="entry name" value="UbiA_sf"/>
</dbReference>
<dbReference type="PANTHER" id="PTHR42723:SF1">
    <property type="entry name" value="CHLOROPHYLL SYNTHASE, CHLOROPLASTIC"/>
    <property type="match status" value="1"/>
</dbReference>
<dbReference type="NCBIfam" id="NF009512">
    <property type="entry name" value="PRK12872.1-1"/>
    <property type="match status" value="1"/>
</dbReference>
<keyword evidence="4 6" id="KW-1133">Transmembrane helix</keyword>
<name>A0A8J2Y8L9_9FLAO</name>
<feature type="transmembrane region" description="Helical" evidence="6">
    <location>
        <begin position="37"/>
        <end position="59"/>
    </location>
</feature>
<dbReference type="Gene3D" id="1.20.120.1780">
    <property type="entry name" value="UbiA prenyltransferase"/>
    <property type="match status" value="1"/>
</dbReference>
<dbReference type="InterPro" id="IPR050475">
    <property type="entry name" value="Prenyltransferase_related"/>
</dbReference>
<accession>A0A8J2Y8L9</accession>
<reference evidence="7" key="2">
    <citation type="submission" date="2020-09" db="EMBL/GenBank/DDBJ databases">
        <authorList>
            <person name="Sun Q."/>
            <person name="Zhou Y."/>
        </authorList>
    </citation>
    <scope>NUCLEOTIDE SEQUENCE</scope>
    <source>
        <strain evidence="7">CGMCC 1.12924</strain>
    </source>
</reference>
<dbReference type="InterPro" id="IPR000537">
    <property type="entry name" value="UbiA_prenyltransferase"/>
</dbReference>
<evidence type="ECO:0000256" key="4">
    <source>
        <dbReference type="ARBA" id="ARBA00022989"/>
    </source>
</evidence>
<dbReference type="AlphaFoldDB" id="A0A8J2Y8L9"/>
<dbReference type="Proteomes" id="UP000652231">
    <property type="component" value="Unassembled WGS sequence"/>
</dbReference>
<feature type="transmembrane region" description="Helical" evidence="6">
    <location>
        <begin position="112"/>
        <end position="129"/>
    </location>
</feature>
<feature type="transmembrane region" description="Helical" evidence="6">
    <location>
        <begin position="247"/>
        <end position="267"/>
    </location>
</feature>
<dbReference type="GO" id="GO:0016020">
    <property type="term" value="C:membrane"/>
    <property type="evidence" value="ECO:0007669"/>
    <property type="project" value="UniProtKB-SubCell"/>
</dbReference>
<evidence type="ECO:0000256" key="2">
    <source>
        <dbReference type="ARBA" id="ARBA00022475"/>
    </source>
</evidence>
<dbReference type="EMBL" id="BMGK01000002">
    <property type="protein sequence ID" value="GGD83962.1"/>
    <property type="molecule type" value="Genomic_DNA"/>
</dbReference>
<feature type="transmembrane region" description="Helical" evidence="6">
    <location>
        <begin position="89"/>
        <end position="106"/>
    </location>
</feature>
<gene>
    <name evidence="7" type="ORF">GCM10011312_04990</name>
</gene>
<comment type="subcellular location">
    <subcellularLocation>
        <location evidence="1">Membrane</location>
        <topology evidence="1">Multi-pass membrane protein</topology>
    </subcellularLocation>
</comment>
<feature type="transmembrane region" description="Helical" evidence="6">
    <location>
        <begin position="223"/>
        <end position="241"/>
    </location>
</feature>
<dbReference type="RefSeq" id="WP_229741280.1">
    <property type="nucleotide sequence ID" value="NZ_BMGK01000002.1"/>
</dbReference>
<evidence type="ECO:0000256" key="1">
    <source>
        <dbReference type="ARBA" id="ARBA00004141"/>
    </source>
</evidence>
<evidence type="ECO:0000256" key="6">
    <source>
        <dbReference type="SAM" id="Phobius"/>
    </source>
</evidence>
<evidence type="ECO:0000313" key="7">
    <source>
        <dbReference type="EMBL" id="GGD83962.1"/>
    </source>
</evidence>
<proteinExistence type="predicted"/>
<dbReference type="GO" id="GO:0016765">
    <property type="term" value="F:transferase activity, transferring alkyl or aryl (other than methyl) groups"/>
    <property type="evidence" value="ECO:0007669"/>
    <property type="project" value="InterPro"/>
</dbReference>
<evidence type="ECO:0000256" key="5">
    <source>
        <dbReference type="ARBA" id="ARBA00023136"/>
    </source>
</evidence>
<keyword evidence="2" id="KW-1003">Cell membrane</keyword>
<dbReference type="CDD" id="cd13961">
    <property type="entry name" value="PT_UbiA_DGGGPS"/>
    <property type="match status" value="1"/>
</dbReference>
<dbReference type="Pfam" id="PF01040">
    <property type="entry name" value="UbiA"/>
    <property type="match status" value="1"/>
</dbReference>
<reference evidence="7" key="1">
    <citation type="journal article" date="2014" name="Int. J. Syst. Evol. Microbiol.">
        <title>Complete genome sequence of Corynebacterium casei LMG S-19264T (=DSM 44701T), isolated from a smear-ripened cheese.</title>
        <authorList>
            <consortium name="US DOE Joint Genome Institute (JGI-PGF)"/>
            <person name="Walter F."/>
            <person name="Albersmeier A."/>
            <person name="Kalinowski J."/>
            <person name="Ruckert C."/>
        </authorList>
    </citation>
    <scope>NUCLEOTIDE SEQUENCE</scope>
    <source>
        <strain evidence="7">CGMCC 1.12924</strain>
    </source>
</reference>
<organism evidence="7 8">
    <name type="scientific">Planktosalinus lacus</name>
    <dbReference type="NCBI Taxonomy" id="1526573"/>
    <lineage>
        <taxon>Bacteria</taxon>
        <taxon>Pseudomonadati</taxon>
        <taxon>Bacteroidota</taxon>
        <taxon>Flavobacteriia</taxon>
        <taxon>Flavobacteriales</taxon>
        <taxon>Flavobacteriaceae</taxon>
        <taxon>Planktosalinus</taxon>
    </lineage>
</organism>
<keyword evidence="8" id="KW-1185">Reference proteome</keyword>